<evidence type="ECO:0000313" key="9">
    <source>
        <dbReference type="EMBL" id="RNL62197.1"/>
    </source>
</evidence>
<feature type="domain" description="DNA polymerase III delta subunit C-terminal" evidence="8">
    <location>
        <begin position="302"/>
        <end position="371"/>
    </location>
</feature>
<evidence type="ECO:0000256" key="7">
    <source>
        <dbReference type="ARBA" id="ARBA00049244"/>
    </source>
</evidence>
<dbReference type="SUPFAM" id="SSF52540">
    <property type="entry name" value="P-loop containing nucleoside triphosphate hydrolases"/>
    <property type="match status" value="1"/>
</dbReference>
<dbReference type="AlphaFoldDB" id="A0A3N0CFF7"/>
<comment type="caution">
    <text evidence="9">The sequence shown here is derived from an EMBL/GenBank/DDBJ whole genome shotgun (WGS) entry which is preliminary data.</text>
</comment>
<protein>
    <recommendedName>
        <fullName evidence="2">DNA polymerase III subunit delta'</fullName>
        <ecNumber evidence="1">2.7.7.7</ecNumber>
    </recommendedName>
</protein>
<dbReference type="InterPro" id="IPR050238">
    <property type="entry name" value="DNA_Rep/Repair_Clamp_Loader"/>
</dbReference>
<dbReference type="EC" id="2.7.7.7" evidence="1"/>
<dbReference type="NCBIfam" id="NF005926">
    <property type="entry name" value="PRK07940.1"/>
    <property type="match status" value="1"/>
</dbReference>
<name>A0A3N0CFF7_9ACTN</name>
<dbReference type="InterPro" id="IPR004622">
    <property type="entry name" value="DNA_pol_HolB"/>
</dbReference>
<dbReference type="GO" id="GO:0003677">
    <property type="term" value="F:DNA binding"/>
    <property type="evidence" value="ECO:0007669"/>
    <property type="project" value="InterPro"/>
</dbReference>
<evidence type="ECO:0000259" key="8">
    <source>
        <dbReference type="Pfam" id="PF09115"/>
    </source>
</evidence>
<dbReference type="RefSeq" id="WP_123227494.1">
    <property type="nucleotide sequence ID" value="NZ_RJSE01000007.1"/>
</dbReference>
<dbReference type="Gene3D" id="3.40.50.300">
    <property type="entry name" value="P-loop containing nucleotide triphosphate hydrolases"/>
    <property type="match status" value="1"/>
</dbReference>
<dbReference type="InterPro" id="IPR015199">
    <property type="entry name" value="DNA_pol_III_delta_C"/>
</dbReference>
<dbReference type="PANTHER" id="PTHR11669:SF8">
    <property type="entry name" value="DNA POLYMERASE III SUBUNIT DELTA"/>
    <property type="match status" value="1"/>
</dbReference>
<evidence type="ECO:0000256" key="6">
    <source>
        <dbReference type="ARBA" id="ARBA00022932"/>
    </source>
</evidence>
<dbReference type="Pfam" id="PF13177">
    <property type="entry name" value="DNA_pol3_delta2"/>
    <property type="match status" value="1"/>
</dbReference>
<keyword evidence="5" id="KW-0235">DNA replication</keyword>
<dbReference type="PANTHER" id="PTHR11669">
    <property type="entry name" value="REPLICATION FACTOR C / DNA POLYMERASE III GAMMA-TAU SUBUNIT"/>
    <property type="match status" value="1"/>
</dbReference>
<evidence type="ECO:0000256" key="2">
    <source>
        <dbReference type="ARBA" id="ARBA00014363"/>
    </source>
</evidence>
<dbReference type="Proteomes" id="UP000267128">
    <property type="component" value="Unassembled WGS sequence"/>
</dbReference>
<dbReference type="Pfam" id="PF09115">
    <property type="entry name" value="DNApol3-delta_C"/>
    <property type="match status" value="1"/>
</dbReference>
<comment type="catalytic activity">
    <reaction evidence="7">
        <text>DNA(n) + a 2'-deoxyribonucleoside 5'-triphosphate = DNA(n+1) + diphosphate</text>
        <dbReference type="Rhea" id="RHEA:22508"/>
        <dbReference type="Rhea" id="RHEA-COMP:17339"/>
        <dbReference type="Rhea" id="RHEA-COMP:17340"/>
        <dbReference type="ChEBI" id="CHEBI:33019"/>
        <dbReference type="ChEBI" id="CHEBI:61560"/>
        <dbReference type="ChEBI" id="CHEBI:173112"/>
        <dbReference type="EC" id="2.7.7.7"/>
    </reaction>
</comment>
<keyword evidence="4 9" id="KW-0548">Nucleotidyltransferase</keyword>
<dbReference type="GO" id="GO:0003887">
    <property type="term" value="F:DNA-directed DNA polymerase activity"/>
    <property type="evidence" value="ECO:0007669"/>
    <property type="project" value="UniProtKB-KW"/>
</dbReference>
<keyword evidence="10" id="KW-1185">Reference proteome</keyword>
<dbReference type="OrthoDB" id="9809531at2"/>
<gene>
    <name evidence="9" type="ORF">EFK50_10405</name>
</gene>
<keyword evidence="3 9" id="KW-0808">Transferase</keyword>
<keyword evidence="6" id="KW-0239">DNA-directed DNA polymerase</keyword>
<dbReference type="NCBIfam" id="TIGR00678">
    <property type="entry name" value="holB"/>
    <property type="match status" value="1"/>
</dbReference>
<evidence type="ECO:0000256" key="5">
    <source>
        <dbReference type="ARBA" id="ARBA00022705"/>
    </source>
</evidence>
<evidence type="ECO:0000256" key="4">
    <source>
        <dbReference type="ARBA" id="ARBA00022695"/>
    </source>
</evidence>
<reference evidence="9 10" key="1">
    <citation type="submission" date="2018-11" db="EMBL/GenBank/DDBJ databases">
        <authorList>
            <person name="Li F."/>
        </authorList>
    </citation>
    <scope>NUCLEOTIDE SEQUENCE [LARGE SCALE GENOMIC DNA]</scope>
    <source>
        <strain evidence="9 10">Gsoil 097</strain>
    </source>
</reference>
<organism evidence="9 10">
    <name type="scientific">Nocardioides marmoriginsengisoli</name>
    <dbReference type="NCBI Taxonomy" id="661483"/>
    <lineage>
        <taxon>Bacteria</taxon>
        <taxon>Bacillati</taxon>
        <taxon>Actinomycetota</taxon>
        <taxon>Actinomycetes</taxon>
        <taxon>Propionibacteriales</taxon>
        <taxon>Nocardioidaceae</taxon>
        <taxon>Nocardioides</taxon>
    </lineage>
</organism>
<sequence>MSVFDDLVGQAAVIETLRRAVAGDMTHAWLFTGPPGSGRSNAAVAFAAALQCEQGGCGQCHSCHEVAVGTHPDVRVTRTEKLSIGVDEVRELVRSSALAPAGRRYQVMIVEDADRLTEQAANALLKTIEEPTERTVWLLCAPTVEDVLPTIRSRTRLVVLATPSSADVAEFLVRRDEVDDETALYAARASQGHIGRARALARDGDTRRRRRQVVEFPVRLTTLGACMKAATTLHDLAKEEADALTGQHDAKEREDLDRAYGVVERGRRPREYAPALRDLEKSQKTRAKRRHLDVVDRGLMDLVSMYRDALTVQLGASAEIVNEEVRGDVEKLAAATTPEDNLRRIDAVFVAREQMLEFNVPPMLALESLMMGLRVAT</sequence>
<dbReference type="GO" id="GO:0009360">
    <property type="term" value="C:DNA polymerase III complex"/>
    <property type="evidence" value="ECO:0007669"/>
    <property type="project" value="InterPro"/>
</dbReference>
<evidence type="ECO:0000256" key="3">
    <source>
        <dbReference type="ARBA" id="ARBA00022679"/>
    </source>
</evidence>
<dbReference type="GO" id="GO:0006261">
    <property type="term" value="P:DNA-templated DNA replication"/>
    <property type="evidence" value="ECO:0007669"/>
    <property type="project" value="TreeGrafter"/>
</dbReference>
<dbReference type="InterPro" id="IPR027417">
    <property type="entry name" value="P-loop_NTPase"/>
</dbReference>
<evidence type="ECO:0000256" key="1">
    <source>
        <dbReference type="ARBA" id="ARBA00012417"/>
    </source>
</evidence>
<dbReference type="EMBL" id="RJSE01000007">
    <property type="protein sequence ID" value="RNL62197.1"/>
    <property type="molecule type" value="Genomic_DNA"/>
</dbReference>
<evidence type="ECO:0000313" key="10">
    <source>
        <dbReference type="Proteomes" id="UP000267128"/>
    </source>
</evidence>
<dbReference type="GO" id="GO:0008408">
    <property type="term" value="F:3'-5' exonuclease activity"/>
    <property type="evidence" value="ECO:0007669"/>
    <property type="project" value="InterPro"/>
</dbReference>
<accession>A0A3N0CFF7</accession>
<proteinExistence type="predicted"/>